<dbReference type="RefSeq" id="WP_269333504.1">
    <property type="nucleotide sequence ID" value="NZ_JAMZFT010000003.1"/>
</dbReference>
<reference evidence="1" key="1">
    <citation type="submission" date="2022-06" db="EMBL/GenBank/DDBJ databases">
        <title>Isolation and Genomics of Futiania mangrovii gen. nov., sp. nov., a Rare and Metabolically-versatile member in the Class Alphaproteobacteria.</title>
        <authorList>
            <person name="Liu L."/>
            <person name="Huang W.-C."/>
            <person name="Pan J."/>
            <person name="Li J."/>
            <person name="Huang Y."/>
            <person name="Du H."/>
            <person name="Liu Y."/>
            <person name="Li M."/>
        </authorList>
    </citation>
    <scope>NUCLEOTIDE SEQUENCE</scope>
    <source>
        <strain evidence="1">FT118</strain>
    </source>
</reference>
<proteinExistence type="predicted"/>
<dbReference type="SUPFAM" id="SSF53335">
    <property type="entry name" value="S-adenosyl-L-methionine-dependent methyltransferases"/>
    <property type="match status" value="1"/>
</dbReference>
<sequence>MSRLDSVIRRLSAQRDILNTMPERLKALPGPVLEVGLGNGRTYDHLRGLFPGREIFAFDRTLNAHPACVPDEDHLVLGEIEETLGKAKDWLPAPAALAHLDIGTPDDEVNRRIRAFLEKTLPQIMARGGLVVSDQWLRSTRLTVLPMPDAVPAGRYYLYMASGPDRG</sequence>
<organism evidence="1 2">
    <name type="scientific">Futiania mangrovi</name>
    <dbReference type="NCBI Taxonomy" id="2959716"/>
    <lineage>
        <taxon>Bacteria</taxon>
        <taxon>Pseudomonadati</taxon>
        <taxon>Pseudomonadota</taxon>
        <taxon>Alphaproteobacteria</taxon>
        <taxon>Futianiales</taxon>
        <taxon>Futianiaceae</taxon>
        <taxon>Futiania</taxon>
    </lineage>
</organism>
<dbReference type="GO" id="GO:0032259">
    <property type="term" value="P:methylation"/>
    <property type="evidence" value="ECO:0007669"/>
    <property type="project" value="UniProtKB-KW"/>
</dbReference>
<name>A0A9J6PIB4_9PROT</name>
<dbReference type="AlphaFoldDB" id="A0A9J6PIB4"/>
<gene>
    <name evidence="1" type="ORF">NJQ99_14045</name>
</gene>
<dbReference type="InterPro" id="IPR025690">
    <property type="entry name" value="Methyltransf_put"/>
</dbReference>
<evidence type="ECO:0000313" key="2">
    <source>
        <dbReference type="Proteomes" id="UP001055804"/>
    </source>
</evidence>
<dbReference type="GO" id="GO:0008168">
    <property type="term" value="F:methyltransferase activity"/>
    <property type="evidence" value="ECO:0007669"/>
    <property type="project" value="UniProtKB-KW"/>
</dbReference>
<keyword evidence="2" id="KW-1185">Reference proteome</keyword>
<dbReference type="InterPro" id="IPR029063">
    <property type="entry name" value="SAM-dependent_MTases_sf"/>
</dbReference>
<keyword evidence="1" id="KW-0808">Transferase</keyword>
<protein>
    <submittedName>
        <fullName evidence="1">Class I SAM-dependent methyltransferase</fullName>
    </submittedName>
</protein>
<comment type="caution">
    <text evidence="1">The sequence shown here is derived from an EMBL/GenBank/DDBJ whole genome shotgun (WGS) entry which is preliminary data.</text>
</comment>
<dbReference type="Proteomes" id="UP001055804">
    <property type="component" value="Unassembled WGS sequence"/>
</dbReference>
<dbReference type="EMBL" id="JAMZFT010000003">
    <property type="protein sequence ID" value="MCP1337539.1"/>
    <property type="molecule type" value="Genomic_DNA"/>
</dbReference>
<dbReference type="Pfam" id="PF12692">
    <property type="entry name" value="Methyltransf_17"/>
    <property type="match status" value="1"/>
</dbReference>
<accession>A0A9J6PIB4</accession>
<keyword evidence="1" id="KW-0489">Methyltransferase</keyword>
<dbReference type="Gene3D" id="3.40.50.150">
    <property type="entry name" value="Vaccinia Virus protein VP39"/>
    <property type="match status" value="1"/>
</dbReference>
<evidence type="ECO:0000313" key="1">
    <source>
        <dbReference type="EMBL" id="MCP1337539.1"/>
    </source>
</evidence>